<comment type="caution">
    <text evidence="3">The sequence shown here is derived from an EMBL/GenBank/DDBJ whole genome shotgun (WGS) entry which is preliminary data.</text>
</comment>
<evidence type="ECO:0000313" key="3">
    <source>
        <dbReference type="EMBL" id="KAK0171678.1"/>
    </source>
</evidence>
<feature type="compositionally biased region" description="Basic and acidic residues" evidence="1">
    <location>
        <begin position="952"/>
        <end position="966"/>
    </location>
</feature>
<dbReference type="EMBL" id="JAQQBS010000002">
    <property type="protein sequence ID" value="KAK0171678.1"/>
    <property type="molecule type" value="Genomic_DNA"/>
</dbReference>
<proteinExistence type="predicted"/>
<dbReference type="GO" id="GO:0005938">
    <property type="term" value="C:cell cortex"/>
    <property type="evidence" value="ECO:0007669"/>
    <property type="project" value="TreeGrafter"/>
</dbReference>
<evidence type="ECO:0000256" key="1">
    <source>
        <dbReference type="SAM" id="MobiDB-lite"/>
    </source>
</evidence>
<feature type="region of interest" description="Disordered" evidence="1">
    <location>
        <begin position="243"/>
        <end position="269"/>
    </location>
</feature>
<dbReference type="GO" id="GO:0035317">
    <property type="term" value="P:imaginal disc-derived wing hair organization"/>
    <property type="evidence" value="ECO:0007669"/>
    <property type="project" value="TreeGrafter"/>
</dbReference>
<name>A0AA39FLE3_9HYME</name>
<keyword evidence="4" id="KW-1185">Reference proteome</keyword>
<reference evidence="3" key="1">
    <citation type="journal article" date="2023" name="bioRxiv">
        <title>Scaffold-level genome assemblies of two parasitoid biocontrol wasps reveal the parthenogenesis mechanism and an associated novel virus.</title>
        <authorList>
            <person name="Inwood S."/>
            <person name="Skelly J."/>
            <person name="Guhlin J."/>
            <person name="Harrop T."/>
            <person name="Goldson S."/>
            <person name="Dearden P."/>
        </authorList>
    </citation>
    <scope>NUCLEOTIDE SEQUENCE</scope>
    <source>
        <strain evidence="3">Irish</strain>
        <tissue evidence="3">Whole body</tissue>
    </source>
</reference>
<feature type="compositionally biased region" description="Polar residues" evidence="1">
    <location>
        <begin position="719"/>
        <end position="732"/>
    </location>
</feature>
<dbReference type="Proteomes" id="UP001168990">
    <property type="component" value="Unassembled WGS sequence"/>
</dbReference>
<protein>
    <submittedName>
        <fullName evidence="3">Uncharacterized protein</fullName>
    </submittedName>
</protein>
<feature type="region of interest" description="Disordered" evidence="1">
    <location>
        <begin position="384"/>
        <end position="420"/>
    </location>
</feature>
<evidence type="ECO:0000256" key="2">
    <source>
        <dbReference type="SAM" id="Phobius"/>
    </source>
</evidence>
<organism evidence="3 4">
    <name type="scientific">Microctonus aethiopoides</name>
    <dbReference type="NCBI Taxonomy" id="144406"/>
    <lineage>
        <taxon>Eukaryota</taxon>
        <taxon>Metazoa</taxon>
        <taxon>Ecdysozoa</taxon>
        <taxon>Arthropoda</taxon>
        <taxon>Hexapoda</taxon>
        <taxon>Insecta</taxon>
        <taxon>Pterygota</taxon>
        <taxon>Neoptera</taxon>
        <taxon>Endopterygota</taxon>
        <taxon>Hymenoptera</taxon>
        <taxon>Apocrita</taxon>
        <taxon>Ichneumonoidea</taxon>
        <taxon>Braconidae</taxon>
        <taxon>Euphorinae</taxon>
        <taxon>Microctonus</taxon>
    </lineage>
</organism>
<dbReference type="AlphaFoldDB" id="A0AA39FLE3"/>
<feature type="region of interest" description="Disordered" evidence="1">
    <location>
        <begin position="920"/>
        <end position="1021"/>
    </location>
</feature>
<reference evidence="3" key="2">
    <citation type="submission" date="2023-03" db="EMBL/GenBank/DDBJ databases">
        <authorList>
            <person name="Inwood S.N."/>
            <person name="Skelly J.G."/>
            <person name="Guhlin J."/>
            <person name="Harrop T.W.R."/>
            <person name="Goldson S.G."/>
            <person name="Dearden P.K."/>
        </authorList>
    </citation>
    <scope>NUCLEOTIDE SEQUENCE</scope>
    <source>
        <strain evidence="3">Irish</strain>
        <tissue evidence="3">Whole body</tissue>
    </source>
</reference>
<keyword evidence="2" id="KW-1133">Transmembrane helix</keyword>
<sequence length="1129" mass="126868">MQWRETCLEGVVKVPHEGSEQVQDGRNDQSCSVTGFLSSSGVVEKIPYIFLPQQGQIIYPQAEIEFHGVITPVCGIAGAQQLGKSGWSELRNLSSTESPFKLFKDEGRTFLQWIGEGGLRESAEGKVVIVRLVCRDASPKSSNRSVFTPCVAFRVAGSPSKNSEEVTFVSTVQSQQGLSTIEYTAIGISALLLALIYIASVLLYLHSRRVRRKMMKNPEVIISNCGDGPGIVKNNPLLAASRHFDTDSNSVPSESDRGDEYDQSDSEPSRFEKITSAIVHPHVMYIEQCENSFGSSIIAERLPEENVRIVETIENAYQQDIPVLPGTQRRKLYFNPAYFDRQLLLAPPPAAIEFLLKIREVISIAKHKLMAKRFIPTLTGIPEEETTSERCSSSNKRTGSIQSSVTRSKKSQRCTGCPGCLESRQNNLPMSLPDNSRPTPGESRVRAWLEDIKPPERRWREPEDSQKNFQENVRTFARSLEHLNDIGGDFLRSNHSSISGGKALASWKDNPPMLRTFQNIAKSEIMGDDDRHSISRKSTKSMFEDTNYDRFCRTRRCNLEMTSVGLDDTINAKVRKAIENSFIKQMEENAALEYQIIDNDRNQNEQRFSPDGSSEKTNLESINSAKKSPDNTQKRRKNRAPGSLTKELPDMINELPTSKLQAKRIMDAVIKEMVDVKALEHQVKIADVDYEIDSLERTNRKLEKKSNNTSEKLSKESEIINNGKNNTDNTELNDPVTRKNYYNNLPELITQKSEGYSLVSEVYVNDGYASPANSDESGPEICYKAEKPGHLTIKVQDSPENYIKQDESEYEPDTLDRKPMKLKINGDVFYEKPTNNEIYVDSLERPAHILLRSKGSFRDDATLINNNNLILSKGYGSLREIYEAKLRSNMDSNLLENTESLNEYTSDNCSWKNSKYLTPDTRHVRRQRKLSQPDVVPMPPLENIYQQPKQPRKIDESKNEQDRRIAEAGNPTASGRTPVHNKKHVGTTKKYSDPLKNIVKKPNPSGKVEDSGYLSSTDSSESNKQLLKYEFGSVSETDDTESICDGASESGAESVGTDSVFFGNFRRLSNISQYSKSMDSGVDIGMNNSCSISTKLERHTGVNSSDSENESFITVLPYSTKCKNDNSIL</sequence>
<keyword evidence="2" id="KW-0812">Transmembrane</keyword>
<feature type="compositionally biased region" description="Basic and acidic residues" evidence="1">
    <location>
        <begin position="703"/>
        <end position="718"/>
    </location>
</feature>
<keyword evidence="2" id="KW-0472">Membrane</keyword>
<dbReference type="PANTHER" id="PTHR39387:SF1">
    <property type="entry name" value="SHAVENOID, ISOFORM B"/>
    <property type="match status" value="1"/>
</dbReference>
<evidence type="ECO:0000313" key="4">
    <source>
        <dbReference type="Proteomes" id="UP001168990"/>
    </source>
</evidence>
<accession>A0AA39FLE3</accession>
<feature type="transmembrane region" description="Helical" evidence="2">
    <location>
        <begin position="183"/>
        <end position="205"/>
    </location>
</feature>
<feature type="compositionally biased region" description="Polar residues" evidence="1">
    <location>
        <begin position="395"/>
        <end position="406"/>
    </location>
</feature>
<feature type="region of interest" description="Disordered" evidence="1">
    <location>
        <begin position="703"/>
        <end position="734"/>
    </location>
</feature>
<gene>
    <name evidence="3" type="ORF">PV328_005100</name>
</gene>
<feature type="region of interest" description="Disordered" evidence="1">
    <location>
        <begin position="601"/>
        <end position="651"/>
    </location>
</feature>
<dbReference type="PANTHER" id="PTHR39387">
    <property type="entry name" value="SHAVENOID, ISOFORM B"/>
    <property type="match status" value="1"/>
</dbReference>